<comment type="subcellular location">
    <subcellularLocation>
        <location evidence="1">Mitochondrion</location>
    </subcellularLocation>
</comment>
<accession>A0A395I3I1</accession>
<sequence length="575" mass="67494">MNALTDPRFSDLVGGMPQTTFVEAFLLLSPSYFIVPYRDIHRPIHPFVENLKQLKLLEERFDEFANNLARIIRTRVAGGQQLGLPEFTHLLACAASMADVPMAQQVWQAMKDHEVEPDTQCYNHFMETHIWEGTFTGLEKYRMRVTPYSYEKRKHGYESQGWSGYGTGRRSVRKIIRVLFQEMVDRAVPPNEETFANLLLGYCRGGWVPGMKDILRVTWNIDVDEVKAESDWSRLSEVKHNDPASPLYPTERLLFAVAHAFGTNNDIDAAISTVEFISAQYKIPIPERVWMQLFEWAFVLSRRRFGRHKEQMSLGHISSLRVIDLFEKMTAEPHNVRPTMVVRCKLAKIAWDRKILRDYKAQMAAAYKILKETRQRQLEARSVIEAYMKRRRPQNDHTHWQSREFSDAIYTYDILRLHTTQQTEFMDKLARNMLINRLWTGRNNYSWQRTLFPSMLEEWEDFLPKEFIFHMRTGLVYFHGDIGWGSAYRYSGKRIPIRRPTPHNDVEPGDEVNYIDDEFFWRAVLRLNPDIEPTSPSLRRLFDPVLRTETPLYVAGKTLDQGEQRSEHQTVMSSN</sequence>
<dbReference type="GeneID" id="37195872"/>
<organism evidence="4 5">
    <name type="scientific">Aspergillus homomorphus (strain CBS 101889)</name>
    <dbReference type="NCBI Taxonomy" id="1450537"/>
    <lineage>
        <taxon>Eukaryota</taxon>
        <taxon>Fungi</taxon>
        <taxon>Dikarya</taxon>
        <taxon>Ascomycota</taxon>
        <taxon>Pezizomycotina</taxon>
        <taxon>Eurotiomycetes</taxon>
        <taxon>Eurotiomycetidae</taxon>
        <taxon>Eurotiales</taxon>
        <taxon>Aspergillaceae</taxon>
        <taxon>Aspergillus</taxon>
        <taxon>Aspergillus subgen. Circumdati</taxon>
    </lineage>
</organism>
<dbReference type="EMBL" id="KZ824274">
    <property type="protein sequence ID" value="RAL14640.1"/>
    <property type="molecule type" value="Genomic_DNA"/>
</dbReference>
<keyword evidence="3" id="KW-0496">Mitochondrion</keyword>
<dbReference type="OrthoDB" id="185373at2759"/>
<dbReference type="Proteomes" id="UP000248961">
    <property type="component" value="Unassembled WGS sequence"/>
</dbReference>
<keyword evidence="5" id="KW-1185">Reference proteome</keyword>
<evidence type="ECO:0008006" key="6">
    <source>
        <dbReference type="Google" id="ProtNLM"/>
    </source>
</evidence>
<dbReference type="Pfam" id="PF12921">
    <property type="entry name" value="ATP13"/>
    <property type="match status" value="1"/>
</dbReference>
<name>A0A395I3I1_ASPHC</name>
<evidence type="ECO:0000256" key="2">
    <source>
        <dbReference type="ARBA" id="ARBA00022946"/>
    </source>
</evidence>
<evidence type="ECO:0000256" key="1">
    <source>
        <dbReference type="ARBA" id="ARBA00004173"/>
    </source>
</evidence>
<dbReference type="Gene3D" id="1.25.40.10">
    <property type="entry name" value="Tetratricopeptide repeat domain"/>
    <property type="match status" value="1"/>
</dbReference>
<dbReference type="InterPro" id="IPR011990">
    <property type="entry name" value="TPR-like_helical_dom_sf"/>
</dbReference>
<evidence type="ECO:0000313" key="5">
    <source>
        <dbReference type="Proteomes" id="UP000248961"/>
    </source>
</evidence>
<dbReference type="AlphaFoldDB" id="A0A395I3I1"/>
<proteinExistence type="predicted"/>
<dbReference type="STRING" id="1450537.A0A395I3I1"/>
<evidence type="ECO:0000313" key="4">
    <source>
        <dbReference type="EMBL" id="RAL14640.1"/>
    </source>
</evidence>
<gene>
    <name evidence="4" type="ORF">BO97DRAFT_340135</name>
</gene>
<dbReference type="RefSeq" id="XP_025553794.1">
    <property type="nucleotide sequence ID" value="XM_025691583.1"/>
</dbReference>
<reference evidence="4 5" key="1">
    <citation type="submission" date="2018-02" db="EMBL/GenBank/DDBJ databases">
        <title>The genomes of Aspergillus section Nigri reveals drivers in fungal speciation.</title>
        <authorList>
            <consortium name="DOE Joint Genome Institute"/>
            <person name="Vesth T.C."/>
            <person name="Nybo J."/>
            <person name="Theobald S."/>
            <person name="Brandl J."/>
            <person name="Frisvad J.C."/>
            <person name="Nielsen K.F."/>
            <person name="Lyhne E.K."/>
            <person name="Kogle M.E."/>
            <person name="Kuo A."/>
            <person name="Riley R."/>
            <person name="Clum A."/>
            <person name="Nolan M."/>
            <person name="Lipzen A."/>
            <person name="Salamov A."/>
            <person name="Henrissat B."/>
            <person name="Wiebenga A."/>
            <person name="De vries R.P."/>
            <person name="Grigoriev I.V."/>
            <person name="Mortensen U.H."/>
            <person name="Andersen M.R."/>
            <person name="Baker S.E."/>
        </authorList>
    </citation>
    <scope>NUCLEOTIDE SEQUENCE [LARGE SCALE GENOMIC DNA]</scope>
    <source>
        <strain evidence="4 5">CBS 101889</strain>
    </source>
</reference>
<dbReference type="InterPro" id="IPR024319">
    <property type="entry name" value="ATPase_expression_mit"/>
</dbReference>
<dbReference type="GO" id="GO:0005739">
    <property type="term" value="C:mitochondrion"/>
    <property type="evidence" value="ECO:0007669"/>
    <property type="project" value="UniProtKB-SubCell"/>
</dbReference>
<protein>
    <recommendedName>
        <fullName evidence="6">Mitochondrial ATPase expression-domain-containing protein</fullName>
    </recommendedName>
</protein>
<dbReference type="VEuPathDB" id="FungiDB:BO97DRAFT_340135"/>
<keyword evidence="2" id="KW-0809">Transit peptide</keyword>
<evidence type="ECO:0000256" key="3">
    <source>
        <dbReference type="ARBA" id="ARBA00023128"/>
    </source>
</evidence>